<comment type="catalytic activity">
    <reaction evidence="3">
        <text>(2R,3S)-3-isopropylmalate = (2S)-2-isopropylmalate</text>
        <dbReference type="Rhea" id="RHEA:32287"/>
        <dbReference type="ChEBI" id="CHEBI:1178"/>
        <dbReference type="ChEBI" id="CHEBI:35121"/>
        <dbReference type="EC" id="4.2.1.33"/>
    </reaction>
</comment>
<keyword evidence="3" id="KW-0432">Leucine biosynthesis</keyword>
<dbReference type="HAMAP" id="MF_01032">
    <property type="entry name" value="LeuD_type2"/>
    <property type="match status" value="1"/>
</dbReference>
<dbReference type="Gene3D" id="3.20.19.10">
    <property type="entry name" value="Aconitase, domain 4"/>
    <property type="match status" value="1"/>
</dbReference>
<dbReference type="Pfam" id="PF00694">
    <property type="entry name" value="Aconitase_C"/>
    <property type="match status" value="1"/>
</dbReference>
<evidence type="ECO:0000256" key="3">
    <source>
        <dbReference type="HAMAP-Rule" id="MF_01032"/>
    </source>
</evidence>
<evidence type="ECO:0000256" key="2">
    <source>
        <dbReference type="ARBA" id="ARBA00023239"/>
    </source>
</evidence>
<dbReference type="EC" id="4.2.1.33" evidence="3"/>
<dbReference type="AlphaFoldDB" id="A0A6B1D3G7"/>
<keyword evidence="3" id="KW-0028">Amino-acid biosynthesis</keyword>
<evidence type="ECO:0000256" key="1">
    <source>
        <dbReference type="ARBA" id="ARBA00009869"/>
    </source>
</evidence>
<comment type="function">
    <text evidence="3">Catalyzes the isomerization between 2-isopropylmalate and 3-isopropylmalate, via the formation of 2-isopropylmaleate.</text>
</comment>
<dbReference type="UniPathway" id="UPA00048">
    <property type="reaction ID" value="UER00071"/>
</dbReference>
<feature type="domain" description="Aconitase A/isopropylmalate dehydratase small subunit swivel" evidence="4">
    <location>
        <begin position="80"/>
        <end position="133"/>
    </location>
</feature>
<comment type="caution">
    <text evidence="5">The sequence shown here is derived from an EMBL/GenBank/DDBJ whole genome shotgun (WGS) entry which is preliminary data.</text>
</comment>
<dbReference type="PANTHER" id="PTHR43345:SF2">
    <property type="entry name" value="3-ISOPROPYLMALATE DEHYDRATASE SMALL SUBUNIT 1"/>
    <property type="match status" value="1"/>
</dbReference>
<keyword evidence="3" id="KW-0100">Branched-chain amino acid biosynthesis</keyword>
<keyword evidence="2 3" id="KW-0456">Lyase</keyword>
<dbReference type="GO" id="GO:0009098">
    <property type="term" value="P:L-leucine biosynthetic process"/>
    <property type="evidence" value="ECO:0007669"/>
    <property type="project" value="UniProtKB-UniRule"/>
</dbReference>
<protein>
    <recommendedName>
        <fullName evidence="3">3-isopropylmalate dehydratase small subunit</fullName>
        <ecNumber evidence="3">4.2.1.33</ecNumber>
    </recommendedName>
    <alternativeName>
        <fullName evidence="3">Alpha-IPM isomerase</fullName>
        <shortName evidence="3">IPMI</shortName>
    </alternativeName>
    <alternativeName>
        <fullName evidence="3">Isopropylmalate isomerase</fullName>
    </alternativeName>
</protein>
<dbReference type="GO" id="GO:0003861">
    <property type="term" value="F:3-isopropylmalate dehydratase activity"/>
    <property type="evidence" value="ECO:0007669"/>
    <property type="project" value="UniProtKB-UniRule"/>
</dbReference>
<dbReference type="EMBL" id="VXMH01000015">
    <property type="protein sequence ID" value="MYC93907.1"/>
    <property type="molecule type" value="Genomic_DNA"/>
</dbReference>
<dbReference type="InterPro" id="IPR000573">
    <property type="entry name" value="AconitaseA/IPMdHydase_ssu_swvl"/>
</dbReference>
<dbReference type="NCBIfam" id="TIGR02087">
    <property type="entry name" value="LEUD_arch"/>
    <property type="match status" value="1"/>
</dbReference>
<evidence type="ECO:0000259" key="4">
    <source>
        <dbReference type="Pfam" id="PF00694"/>
    </source>
</evidence>
<proteinExistence type="inferred from homology"/>
<gene>
    <name evidence="3" type="primary">leuD</name>
    <name evidence="5" type="ORF">F4X14_02965</name>
</gene>
<comment type="subunit">
    <text evidence="3">Heterodimer of LeuC and LeuD.</text>
</comment>
<reference evidence="5" key="1">
    <citation type="submission" date="2019-09" db="EMBL/GenBank/DDBJ databases">
        <title>Characterisation of the sponge microbiome using genome-centric metagenomics.</title>
        <authorList>
            <person name="Engelberts J.P."/>
            <person name="Robbins S.J."/>
            <person name="De Goeij J.M."/>
            <person name="Aranda M."/>
            <person name="Bell S.C."/>
            <person name="Webster N.S."/>
        </authorList>
    </citation>
    <scope>NUCLEOTIDE SEQUENCE</scope>
    <source>
        <strain evidence="5">SB0661_bin_32</strain>
    </source>
</reference>
<accession>A0A6B1D3G7</accession>
<dbReference type="InterPro" id="IPR015928">
    <property type="entry name" value="Aconitase/3IPM_dehydase_swvl"/>
</dbReference>
<evidence type="ECO:0000313" key="5">
    <source>
        <dbReference type="EMBL" id="MYC93907.1"/>
    </source>
</evidence>
<organism evidence="5">
    <name type="scientific">Caldilineaceae bacterium SB0661_bin_32</name>
    <dbReference type="NCBI Taxonomy" id="2605255"/>
    <lineage>
        <taxon>Bacteria</taxon>
        <taxon>Bacillati</taxon>
        <taxon>Chloroflexota</taxon>
        <taxon>Caldilineae</taxon>
        <taxon>Caldilineales</taxon>
        <taxon>Caldilineaceae</taxon>
    </lineage>
</organism>
<dbReference type="PANTHER" id="PTHR43345">
    <property type="entry name" value="3-ISOPROPYLMALATE DEHYDRATASE SMALL SUBUNIT 2-RELATED-RELATED"/>
    <property type="match status" value="1"/>
</dbReference>
<name>A0A6B1D3G7_9CHLR</name>
<comment type="pathway">
    <text evidence="3">Amino-acid biosynthesis; L-leucine biosynthesis; L-leucine from 3-methyl-2-oxobutanoate: step 2/4.</text>
</comment>
<dbReference type="SUPFAM" id="SSF52016">
    <property type="entry name" value="LeuD/IlvD-like"/>
    <property type="match status" value="1"/>
</dbReference>
<comment type="similarity">
    <text evidence="1 3">Belongs to the LeuD family. LeuD type 2 subfamily.</text>
</comment>
<dbReference type="InterPro" id="IPR050075">
    <property type="entry name" value="LeuD"/>
</dbReference>
<sequence length="193" mass="20398">MRTGAVPGGAATAQVVLESLDGGRKAVIRGRAWKYGDNVNTDVLFPGKYTYTAKGRDEIASHALEDLDPAFASNVCDGDVIIGGRNFGCGSSREQAATCMVYNGVGAVIAQSFARIFYRNAINNGLLAIVCPEAAQAIQGQEYVAVDLEQRTIECASGRFVFPPLSATVQEILEAGGLVEQVKRRLASAHTAS</sequence>
<dbReference type="InterPro" id="IPR011827">
    <property type="entry name" value="LeuD_type2/HacB/DmdB"/>
</dbReference>